<accession>G5A949</accession>
<dbReference type="InParanoid" id="G5A949"/>
<proteinExistence type="predicted"/>
<dbReference type="EMBL" id="JH159161">
    <property type="protein sequence ID" value="EGZ08425.1"/>
    <property type="molecule type" value="Genomic_DNA"/>
</dbReference>
<dbReference type="AlphaFoldDB" id="G5A949"/>
<organism evidence="2 3">
    <name type="scientific">Phytophthora sojae (strain P6497)</name>
    <name type="common">Soybean stem and root rot agent</name>
    <name type="synonym">Phytophthora megasperma f. sp. glycines</name>
    <dbReference type="NCBI Taxonomy" id="1094619"/>
    <lineage>
        <taxon>Eukaryota</taxon>
        <taxon>Sar</taxon>
        <taxon>Stramenopiles</taxon>
        <taxon>Oomycota</taxon>
        <taxon>Peronosporomycetes</taxon>
        <taxon>Peronosporales</taxon>
        <taxon>Peronosporaceae</taxon>
        <taxon>Phytophthora</taxon>
    </lineage>
</organism>
<dbReference type="KEGG" id="psoj:PHYSODRAFT_306332"/>
<protein>
    <submittedName>
        <fullName evidence="2">Uncharacterized protein</fullName>
    </submittedName>
</protein>
<evidence type="ECO:0000313" key="3">
    <source>
        <dbReference type="Proteomes" id="UP000002640"/>
    </source>
</evidence>
<sequence length="155" mass="16414">MPGLAVLLGRAARLADGDALPGPRARSAGQAVEALGSSSSSRPAISRPREQRRRRVLVLHTDMTALDYVFGHSGDVVLFFANHAGREESSGGASGGANSALKLRALTCKTTCCYMYIVRTSMDASAHGRWSIFLARVSVSWELAVPSGRIGRGTI</sequence>
<evidence type="ECO:0000256" key="1">
    <source>
        <dbReference type="SAM" id="MobiDB-lite"/>
    </source>
</evidence>
<name>G5A949_PHYSP</name>
<dbReference type="RefSeq" id="XP_009536597.1">
    <property type="nucleotide sequence ID" value="XM_009538302.1"/>
</dbReference>
<dbReference type="Proteomes" id="UP000002640">
    <property type="component" value="Unassembled WGS sequence"/>
</dbReference>
<reference evidence="2 3" key="1">
    <citation type="journal article" date="2006" name="Science">
        <title>Phytophthora genome sequences uncover evolutionary origins and mechanisms of pathogenesis.</title>
        <authorList>
            <person name="Tyler B.M."/>
            <person name="Tripathy S."/>
            <person name="Zhang X."/>
            <person name="Dehal P."/>
            <person name="Jiang R.H."/>
            <person name="Aerts A."/>
            <person name="Arredondo F.D."/>
            <person name="Baxter L."/>
            <person name="Bensasson D."/>
            <person name="Beynon J.L."/>
            <person name="Chapman J."/>
            <person name="Damasceno C.M."/>
            <person name="Dorrance A.E."/>
            <person name="Dou D."/>
            <person name="Dickerman A.W."/>
            <person name="Dubchak I.L."/>
            <person name="Garbelotto M."/>
            <person name="Gijzen M."/>
            <person name="Gordon S.G."/>
            <person name="Govers F."/>
            <person name="Grunwald N.J."/>
            <person name="Huang W."/>
            <person name="Ivors K.L."/>
            <person name="Jones R.W."/>
            <person name="Kamoun S."/>
            <person name="Krampis K."/>
            <person name="Lamour K.H."/>
            <person name="Lee M.K."/>
            <person name="McDonald W.H."/>
            <person name="Medina M."/>
            <person name="Meijer H.J."/>
            <person name="Nordberg E.K."/>
            <person name="Maclean D.J."/>
            <person name="Ospina-Giraldo M.D."/>
            <person name="Morris P.F."/>
            <person name="Phuntumart V."/>
            <person name="Putnam N.H."/>
            <person name="Rash S."/>
            <person name="Rose J.K."/>
            <person name="Sakihama Y."/>
            <person name="Salamov A.A."/>
            <person name="Savidor A."/>
            <person name="Scheuring C.F."/>
            <person name="Smith B.M."/>
            <person name="Sobral B.W."/>
            <person name="Terry A."/>
            <person name="Torto-Alalibo T.A."/>
            <person name="Win J."/>
            <person name="Xu Z."/>
            <person name="Zhang H."/>
            <person name="Grigoriev I.V."/>
            <person name="Rokhsar D.S."/>
            <person name="Boore J.L."/>
        </authorList>
    </citation>
    <scope>NUCLEOTIDE SEQUENCE [LARGE SCALE GENOMIC DNA]</scope>
    <source>
        <strain evidence="2 3">P6497</strain>
    </source>
</reference>
<dbReference type="GeneID" id="20642706"/>
<evidence type="ECO:0000313" key="2">
    <source>
        <dbReference type="EMBL" id="EGZ08425.1"/>
    </source>
</evidence>
<keyword evidence="3" id="KW-1185">Reference proteome</keyword>
<gene>
    <name evidence="2" type="ORF">PHYSODRAFT_306332</name>
</gene>
<feature type="compositionally biased region" description="Low complexity" evidence="1">
    <location>
        <begin position="37"/>
        <end position="46"/>
    </location>
</feature>
<feature type="region of interest" description="Disordered" evidence="1">
    <location>
        <begin position="19"/>
        <end position="50"/>
    </location>
</feature>